<dbReference type="InterPro" id="IPR011050">
    <property type="entry name" value="Pectin_lyase_fold/virulence"/>
</dbReference>
<evidence type="ECO:0000313" key="1">
    <source>
        <dbReference type="EMBL" id="ATP18512.1"/>
    </source>
</evidence>
<evidence type="ECO:0000313" key="2">
    <source>
        <dbReference type="Proteomes" id="UP000037029"/>
    </source>
</evidence>
<dbReference type="RefSeq" id="WP_048938272.1">
    <property type="nucleotide sequence ID" value="NZ_CP020925.1"/>
</dbReference>
<accession>A0A0J9FP56</accession>
<dbReference type="SMART" id="SM00710">
    <property type="entry name" value="PbH1"/>
    <property type="match status" value="4"/>
</dbReference>
<sequence length="391" mass="39839">MTVVSPISYGAVGDGVANDSAAFNSAIAALPSGGGVVDMQGRPYGLLNSVNIDKPVRFINGGKFIALSATGDLLKVGSGVEGFSCSEVTFDVSSAIARTSGAAINIAGDPNLLGAVIGPVITNNIFRNQFLAINVDYAQHPVISGNTIFNTVRTGSGIVIGNQYYVHGATLSGNHLQVSDDKDKAAVGIRIGWCDVYFIGFNSSVRHEIGVSIKPVGSSQYAGTGKLIGNNLDTSTIAVLVEPENGGRVYTLLVDGNWLSASTAAAAKIRSNSGIVRGISITNNEAKYGSGNGIVCEGPASGTAFDGLFIRGNVAASNPSGRGIDLSGVITHVSSSNNYCGVELNPAGIADANHTGYHVNVGVSGKSCCDDVAGNSVAQFQNLSSTFAVAA</sequence>
<reference evidence="1 2" key="1">
    <citation type="submission" date="2017-04" db="EMBL/GenBank/DDBJ databases">
        <title>Characterization, genome and methylation analysis of a phthalic acid esters degrading strain Sphingobium yanoikuyae SHJ.</title>
        <authorList>
            <person name="Feng L."/>
        </authorList>
    </citation>
    <scope>NUCLEOTIDE SEQUENCE [LARGE SCALE GENOMIC DNA]</scope>
    <source>
        <strain evidence="1 2">SHJ</strain>
    </source>
</reference>
<dbReference type="InterPro" id="IPR006626">
    <property type="entry name" value="PbH1"/>
</dbReference>
<gene>
    <name evidence="1" type="ORF">BV87_08980</name>
</gene>
<dbReference type="InterPro" id="IPR012334">
    <property type="entry name" value="Pectin_lyas_fold"/>
</dbReference>
<dbReference type="Gene3D" id="2.160.20.10">
    <property type="entry name" value="Single-stranded right-handed beta-helix, Pectin lyase-like"/>
    <property type="match status" value="1"/>
</dbReference>
<dbReference type="AlphaFoldDB" id="A0A0J9FP56"/>
<proteinExistence type="predicted"/>
<dbReference type="Proteomes" id="UP000037029">
    <property type="component" value="Chromosome"/>
</dbReference>
<evidence type="ECO:0008006" key="3">
    <source>
        <dbReference type="Google" id="ProtNLM"/>
    </source>
</evidence>
<name>A0A0J9FP56_SPHYA</name>
<protein>
    <recommendedName>
        <fullName evidence="3">Pectate lyase superfamily protein domain-containing protein</fullName>
    </recommendedName>
</protein>
<organism evidence="1 2">
    <name type="scientific">Sphingobium yanoikuyae</name>
    <name type="common">Sphingomonas yanoikuyae</name>
    <dbReference type="NCBI Taxonomy" id="13690"/>
    <lineage>
        <taxon>Bacteria</taxon>
        <taxon>Pseudomonadati</taxon>
        <taxon>Pseudomonadota</taxon>
        <taxon>Alphaproteobacteria</taxon>
        <taxon>Sphingomonadales</taxon>
        <taxon>Sphingomonadaceae</taxon>
        <taxon>Sphingobium</taxon>
    </lineage>
</organism>
<dbReference type="EMBL" id="CP020925">
    <property type="protein sequence ID" value="ATP18512.1"/>
    <property type="molecule type" value="Genomic_DNA"/>
</dbReference>
<dbReference type="SUPFAM" id="SSF51126">
    <property type="entry name" value="Pectin lyase-like"/>
    <property type="match status" value="1"/>
</dbReference>